<accession>A0ABX0YGJ8</accession>
<organism evidence="2 3">
    <name type="scientific">Pseudomonas quercus</name>
    <dbReference type="NCBI Taxonomy" id="2722792"/>
    <lineage>
        <taxon>Bacteria</taxon>
        <taxon>Pseudomonadati</taxon>
        <taxon>Pseudomonadota</taxon>
        <taxon>Gammaproteobacteria</taxon>
        <taxon>Pseudomonadales</taxon>
        <taxon>Pseudomonadaceae</taxon>
        <taxon>Pseudomonas</taxon>
    </lineage>
</organism>
<dbReference type="EMBL" id="JAAVJI010000011">
    <property type="protein sequence ID" value="NJP02550.1"/>
    <property type="molecule type" value="Genomic_DNA"/>
</dbReference>
<gene>
    <name evidence="2" type="ORF">HBH25_17005</name>
</gene>
<evidence type="ECO:0000313" key="3">
    <source>
        <dbReference type="Proteomes" id="UP000746535"/>
    </source>
</evidence>
<keyword evidence="1" id="KW-1133">Transmembrane helix</keyword>
<keyword evidence="3" id="KW-1185">Reference proteome</keyword>
<feature type="transmembrane region" description="Helical" evidence="1">
    <location>
        <begin position="30"/>
        <end position="47"/>
    </location>
</feature>
<evidence type="ECO:0000313" key="2">
    <source>
        <dbReference type="EMBL" id="NJP02550.1"/>
    </source>
</evidence>
<evidence type="ECO:0000256" key="1">
    <source>
        <dbReference type="SAM" id="Phobius"/>
    </source>
</evidence>
<protein>
    <submittedName>
        <fullName evidence="2">Uncharacterized protein</fullName>
    </submittedName>
</protein>
<dbReference type="InterPro" id="IPR010916">
    <property type="entry name" value="TonB_box_CS"/>
</dbReference>
<name>A0ABX0YGJ8_9PSED</name>
<dbReference type="PROSITE" id="PS00430">
    <property type="entry name" value="TONB_DEPENDENT_REC_1"/>
    <property type="match status" value="1"/>
</dbReference>
<dbReference type="Proteomes" id="UP000746535">
    <property type="component" value="Unassembled WGS sequence"/>
</dbReference>
<reference evidence="2 3" key="1">
    <citation type="submission" date="2020-03" db="EMBL/GenBank/DDBJ databases">
        <authorList>
            <person name="Wang L."/>
            <person name="He N."/>
            <person name="Li Y."/>
            <person name="Fang Y."/>
            <person name="Zhang F."/>
        </authorList>
    </citation>
    <scope>NUCLEOTIDE SEQUENCE [LARGE SCALE GENOMIC DNA]</scope>
    <source>
        <strain evidence="3">hsmgli-8</strain>
    </source>
</reference>
<proteinExistence type="predicted"/>
<keyword evidence="1" id="KW-0812">Transmembrane</keyword>
<comment type="caution">
    <text evidence="2">The sequence shown here is derived from an EMBL/GenBank/DDBJ whole genome shotgun (WGS) entry which is preliminary data.</text>
</comment>
<sequence length="174" mass="19070">MEDQNEFTNRTYPVAENMQRQQRAWTIERIGWYGLLVVVALTLMGLFSKGPLSSRDLSSPDGSLRVEYERFSRNGAQDTLIVTAKGKPDQAVQVHVGARLLEGVTLEAVHPINGPSHSEGRDLVIPVRTDSTGIATLYLTLRSDGVGLYRGTISLSSDSLPSGAQLAIPRFIYP</sequence>
<dbReference type="RefSeq" id="WP_168085137.1">
    <property type="nucleotide sequence ID" value="NZ_JAAVJI010000011.1"/>
</dbReference>
<keyword evidence="1" id="KW-0472">Membrane</keyword>